<feature type="region of interest" description="Disordered" evidence="4">
    <location>
        <begin position="122"/>
        <end position="155"/>
    </location>
</feature>
<proteinExistence type="inferred from homology"/>
<keyword evidence="6" id="KW-1185">Reference proteome</keyword>
<feature type="coiled-coil region" evidence="3">
    <location>
        <begin position="86"/>
        <end position="113"/>
    </location>
</feature>
<accession>A0A553P6D8</accession>
<evidence type="ECO:0000256" key="3">
    <source>
        <dbReference type="SAM" id="Coils"/>
    </source>
</evidence>
<comment type="caution">
    <text evidence="5">The sequence shown here is derived from an EMBL/GenBank/DDBJ whole genome shotgun (WGS) entry which is preliminary data.</text>
</comment>
<dbReference type="Pfam" id="PF05276">
    <property type="entry name" value="SH3BP5"/>
    <property type="match status" value="1"/>
</dbReference>
<dbReference type="GO" id="GO:0035556">
    <property type="term" value="P:intracellular signal transduction"/>
    <property type="evidence" value="ECO:0007669"/>
    <property type="project" value="InterPro"/>
</dbReference>
<protein>
    <submittedName>
        <fullName evidence="5">Uncharacterized protein</fullName>
    </submittedName>
</protein>
<comment type="similarity">
    <text evidence="1">Belongs to the SH3BP5 family.</text>
</comment>
<dbReference type="InterPro" id="IPR007940">
    <property type="entry name" value="SH3BP5"/>
</dbReference>
<evidence type="ECO:0000313" key="6">
    <source>
        <dbReference type="Proteomes" id="UP000318571"/>
    </source>
</evidence>
<dbReference type="AlphaFoldDB" id="A0A553P6D8"/>
<dbReference type="Proteomes" id="UP000318571">
    <property type="component" value="Chromosome 3"/>
</dbReference>
<organism evidence="5 6">
    <name type="scientific">Tigriopus californicus</name>
    <name type="common">Marine copepod</name>
    <dbReference type="NCBI Taxonomy" id="6832"/>
    <lineage>
        <taxon>Eukaryota</taxon>
        <taxon>Metazoa</taxon>
        <taxon>Ecdysozoa</taxon>
        <taxon>Arthropoda</taxon>
        <taxon>Crustacea</taxon>
        <taxon>Multicrustacea</taxon>
        <taxon>Hexanauplia</taxon>
        <taxon>Copepoda</taxon>
        <taxon>Harpacticoida</taxon>
        <taxon>Harpacticidae</taxon>
        <taxon>Tigriopus</taxon>
    </lineage>
</organism>
<evidence type="ECO:0000256" key="4">
    <source>
        <dbReference type="SAM" id="MobiDB-lite"/>
    </source>
</evidence>
<evidence type="ECO:0000256" key="1">
    <source>
        <dbReference type="ARBA" id="ARBA00007796"/>
    </source>
</evidence>
<evidence type="ECO:0000256" key="2">
    <source>
        <dbReference type="ARBA" id="ARBA00023054"/>
    </source>
</evidence>
<sequence length="155" mass="17783">MNRNSTDMDEKLGVIIEEARLYLAALELCKDAKLEWNLAVTFYKRNLLMRGMNTVSINTPPKDIHSFLTNTTMDVEKTISESKAECDQKAQAFQTANAEVQQLERKLRCHIQKFDTYFEQKDQSNKTLVDQKSLPTESVGDKRTHRSTTPTPNDP</sequence>
<evidence type="ECO:0000313" key="5">
    <source>
        <dbReference type="EMBL" id="TRY73253.1"/>
    </source>
</evidence>
<name>A0A553P6D8_TIGCA</name>
<reference evidence="5 6" key="1">
    <citation type="journal article" date="2018" name="Nat. Ecol. Evol.">
        <title>Genomic signatures of mitonuclear coevolution across populations of Tigriopus californicus.</title>
        <authorList>
            <person name="Barreto F.S."/>
            <person name="Watson E.T."/>
            <person name="Lima T.G."/>
            <person name="Willett C.S."/>
            <person name="Edmands S."/>
            <person name="Li W."/>
            <person name="Burton R.S."/>
        </authorList>
    </citation>
    <scope>NUCLEOTIDE SEQUENCE [LARGE SCALE GENOMIC DNA]</scope>
    <source>
        <strain evidence="5 6">San Diego</strain>
    </source>
</reference>
<keyword evidence="2 3" id="KW-0175">Coiled coil</keyword>
<feature type="compositionally biased region" description="Polar residues" evidence="4">
    <location>
        <begin position="125"/>
        <end position="136"/>
    </location>
</feature>
<gene>
    <name evidence="5" type="ORF">TCAL_07897</name>
</gene>
<dbReference type="EMBL" id="VCGU01000007">
    <property type="protein sequence ID" value="TRY73253.1"/>
    <property type="molecule type" value="Genomic_DNA"/>
</dbReference>